<sequence>MILSTLLALTAIDYVHLARAVQVEAAPNTMDEYCVAVSILNRVNSPNFPNTVSDVVHSPGQYEGMKKNPKVDLEVVSRLMNDERMQIAYSIIGDRTDFKGQSMLRYRVSGEDPMCNPKGNFYHYHWQT</sequence>
<dbReference type="InterPro" id="IPR042047">
    <property type="entry name" value="SleB_dom1"/>
</dbReference>
<gene>
    <name evidence="2" type="ORF">SSSM5_209</name>
</gene>
<dbReference type="KEGG" id="vg:10329157"/>
<name>E3SKP8_9CAUD</name>
<dbReference type="Proteomes" id="UP000006526">
    <property type="component" value="Segment"/>
</dbReference>
<dbReference type="InterPro" id="IPR011105">
    <property type="entry name" value="Cell_wall_hydrolase_SleB"/>
</dbReference>
<accession>E3SKP8</accession>
<organism evidence="2 3">
    <name type="scientific">Synechococcus phage S-SSM5</name>
    <dbReference type="NCBI Taxonomy" id="445685"/>
    <lineage>
        <taxon>Viruses</taxon>
        <taxon>Duplodnaviria</taxon>
        <taxon>Heunggongvirae</taxon>
        <taxon>Uroviricota</taxon>
        <taxon>Caudoviricetes</taxon>
        <taxon>Pantevenvirales</taxon>
        <taxon>Kyanoviridae</taxon>
        <taxon>Glaucusvirus</taxon>
        <taxon>Glaucusvirus ssm5</taxon>
    </lineage>
</organism>
<evidence type="ECO:0000313" key="3">
    <source>
        <dbReference type="Proteomes" id="UP000006526"/>
    </source>
</evidence>
<dbReference type="Pfam" id="PF07486">
    <property type="entry name" value="Hydrolase_2"/>
    <property type="match status" value="1"/>
</dbReference>
<evidence type="ECO:0000313" key="2">
    <source>
        <dbReference type="EMBL" id="ADO97862.1"/>
    </source>
</evidence>
<dbReference type="Gene3D" id="1.10.10.2520">
    <property type="entry name" value="Cell wall hydrolase SleB, domain 1"/>
    <property type="match status" value="1"/>
</dbReference>
<dbReference type="GeneID" id="10329157"/>
<evidence type="ECO:0000259" key="1">
    <source>
        <dbReference type="Pfam" id="PF07486"/>
    </source>
</evidence>
<dbReference type="RefSeq" id="YP_004324811.1">
    <property type="nucleotide sequence ID" value="NC_015289.1"/>
</dbReference>
<dbReference type="GO" id="GO:0016787">
    <property type="term" value="F:hydrolase activity"/>
    <property type="evidence" value="ECO:0007669"/>
    <property type="project" value="InterPro"/>
</dbReference>
<reference evidence="2 3" key="1">
    <citation type="journal article" date="2010" name="Environ. Microbiol.">
        <title>Genomic analysis of oceanic cyanobacterial myoviruses compared with T4-like myoviruses from diverse hosts and environments.</title>
        <authorList>
            <person name="Sullivan M.B."/>
            <person name="Huang K.H."/>
            <person name="Ignacio-Espinoza J.C."/>
            <person name="Berlin A.M."/>
            <person name="Kelly L."/>
            <person name="Weigele P.R."/>
            <person name="DeFrancesco A.S."/>
            <person name="Kern S.E."/>
            <person name="Thompson L.R."/>
            <person name="Young S."/>
            <person name="Yandava C."/>
            <person name="Fu R."/>
            <person name="Krastins B."/>
            <person name="Chase M."/>
            <person name="Sarracino D."/>
            <person name="Osburne M.S."/>
            <person name="Henn M.R."/>
            <person name="Chisholm S.W."/>
        </authorList>
    </citation>
    <scope>NUCLEOTIDE SEQUENCE [LARGE SCALE GENOMIC DNA]</scope>
    <source>
        <strain evidence="2">8102-12</strain>
    </source>
</reference>
<protein>
    <submittedName>
        <fullName evidence="2">Peptidase domain-containing protein</fullName>
    </submittedName>
</protein>
<dbReference type="EMBL" id="GU071097">
    <property type="protein sequence ID" value="ADO97862.1"/>
    <property type="molecule type" value="Genomic_DNA"/>
</dbReference>
<proteinExistence type="predicted"/>
<keyword evidence="3" id="KW-1185">Reference proteome</keyword>
<dbReference type="OrthoDB" id="19769at10239"/>
<feature type="domain" description="Cell wall hydrolase SleB" evidence="1">
    <location>
        <begin position="33"/>
        <end position="95"/>
    </location>
</feature>